<evidence type="ECO:0000313" key="3">
    <source>
        <dbReference type="Proteomes" id="UP000799118"/>
    </source>
</evidence>
<dbReference type="InterPro" id="IPR036396">
    <property type="entry name" value="Cyt_P450_sf"/>
</dbReference>
<gene>
    <name evidence="2" type="ORF">BT96DRAFT_1047111</name>
</gene>
<name>A0A6A4HAL7_9AGAR</name>
<keyword evidence="3" id="KW-1185">Reference proteome</keyword>
<accession>A0A6A4HAL7</accession>
<reference evidence="2" key="1">
    <citation type="journal article" date="2019" name="Environ. Microbiol.">
        <title>Fungal ecological strategies reflected in gene transcription - a case study of two litter decomposers.</title>
        <authorList>
            <person name="Barbi F."/>
            <person name="Kohler A."/>
            <person name="Barry K."/>
            <person name="Baskaran P."/>
            <person name="Daum C."/>
            <person name="Fauchery L."/>
            <person name="Ihrmark K."/>
            <person name="Kuo A."/>
            <person name="LaButti K."/>
            <person name="Lipzen A."/>
            <person name="Morin E."/>
            <person name="Grigoriev I.V."/>
            <person name="Henrissat B."/>
            <person name="Lindahl B."/>
            <person name="Martin F."/>
        </authorList>
    </citation>
    <scope>NUCLEOTIDE SEQUENCE</scope>
    <source>
        <strain evidence="2">JB14</strain>
    </source>
</reference>
<protein>
    <submittedName>
        <fullName evidence="2">Uncharacterized protein</fullName>
    </submittedName>
</protein>
<keyword evidence="1" id="KW-0732">Signal</keyword>
<sequence>MPSLMNVFAVLALILLAALSYLHRHYSTSSESLPFPPGPRRSFLTGCTLNIPFEKPWLTYSNWAKEYGTYGSSDVFLTQDIQWQVHYWVFEFLEKEM</sequence>
<dbReference type="GO" id="GO:0020037">
    <property type="term" value="F:heme binding"/>
    <property type="evidence" value="ECO:0007669"/>
    <property type="project" value="InterPro"/>
</dbReference>
<dbReference type="GO" id="GO:0016705">
    <property type="term" value="F:oxidoreductase activity, acting on paired donors, with incorporation or reduction of molecular oxygen"/>
    <property type="evidence" value="ECO:0007669"/>
    <property type="project" value="InterPro"/>
</dbReference>
<dbReference type="GO" id="GO:0005506">
    <property type="term" value="F:iron ion binding"/>
    <property type="evidence" value="ECO:0007669"/>
    <property type="project" value="InterPro"/>
</dbReference>
<proteinExistence type="predicted"/>
<organism evidence="2 3">
    <name type="scientific">Gymnopus androsaceus JB14</name>
    <dbReference type="NCBI Taxonomy" id="1447944"/>
    <lineage>
        <taxon>Eukaryota</taxon>
        <taxon>Fungi</taxon>
        <taxon>Dikarya</taxon>
        <taxon>Basidiomycota</taxon>
        <taxon>Agaricomycotina</taxon>
        <taxon>Agaricomycetes</taxon>
        <taxon>Agaricomycetidae</taxon>
        <taxon>Agaricales</taxon>
        <taxon>Marasmiineae</taxon>
        <taxon>Omphalotaceae</taxon>
        <taxon>Gymnopus</taxon>
    </lineage>
</organism>
<evidence type="ECO:0000313" key="2">
    <source>
        <dbReference type="EMBL" id="KAE9394678.1"/>
    </source>
</evidence>
<dbReference type="EMBL" id="ML769545">
    <property type="protein sequence ID" value="KAE9394678.1"/>
    <property type="molecule type" value="Genomic_DNA"/>
</dbReference>
<feature type="signal peptide" evidence="1">
    <location>
        <begin position="1"/>
        <end position="20"/>
    </location>
</feature>
<dbReference type="Gene3D" id="1.10.630.10">
    <property type="entry name" value="Cytochrome P450"/>
    <property type="match status" value="1"/>
</dbReference>
<dbReference type="AlphaFoldDB" id="A0A6A4HAL7"/>
<feature type="chain" id="PRO_5025610599" evidence="1">
    <location>
        <begin position="21"/>
        <end position="97"/>
    </location>
</feature>
<dbReference type="Proteomes" id="UP000799118">
    <property type="component" value="Unassembled WGS sequence"/>
</dbReference>
<evidence type="ECO:0000256" key="1">
    <source>
        <dbReference type="SAM" id="SignalP"/>
    </source>
</evidence>
<dbReference type="GO" id="GO:0004497">
    <property type="term" value="F:monooxygenase activity"/>
    <property type="evidence" value="ECO:0007669"/>
    <property type="project" value="InterPro"/>
</dbReference>